<dbReference type="PANTHER" id="PTHR12146">
    <property type="entry name" value="40S RIBOSOMAL PROTEIN S10"/>
    <property type="match status" value="1"/>
</dbReference>
<evidence type="ECO:0000313" key="10">
    <source>
        <dbReference type="Proteomes" id="UP000287651"/>
    </source>
</evidence>
<comment type="similarity">
    <text evidence="2">Belongs to the eukaryotic ribosomal protein eS10 family.</text>
</comment>
<dbReference type="FunFam" id="1.10.10.10:FF:000025">
    <property type="entry name" value="40S ribosomal protein S10"/>
    <property type="match status" value="1"/>
</dbReference>
<keyword evidence="7" id="KW-0812">Transmembrane</keyword>
<feature type="compositionally biased region" description="Low complexity" evidence="6">
    <location>
        <begin position="256"/>
        <end position="265"/>
    </location>
</feature>
<dbReference type="InterPro" id="IPR005326">
    <property type="entry name" value="Plectin_eS10_N"/>
</dbReference>
<comment type="subcellular location">
    <subcellularLocation>
        <location evidence="1">Cytoplasm</location>
    </subcellularLocation>
</comment>
<keyword evidence="3" id="KW-0963">Cytoplasm</keyword>
<evidence type="ECO:0000256" key="6">
    <source>
        <dbReference type="SAM" id="MobiDB-lite"/>
    </source>
</evidence>
<name>A0A426YHG1_ENSVE</name>
<dbReference type="GO" id="GO:0003735">
    <property type="term" value="F:structural constituent of ribosome"/>
    <property type="evidence" value="ECO:0007669"/>
    <property type="project" value="TreeGrafter"/>
</dbReference>
<feature type="region of interest" description="Disordered" evidence="6">
    <location>
        <begin position="201"/>
        <end position="303"/>
    </location>
</feature>
<feature type="transmembrane region" description="Helical" evidence="7">
    <location>
        <begin position="331"/>
        <end position="353"/>
    </location>
</feature>
<organism evidence="9 10">
    <name type="scientific">Ensete ventricosum</name>
    <name type="common">Abyssinian banana</name>
    <name type="synonym">Musa ensete</name>
    <dbReference type="NCBI Taxonomy" id="4639"/>
    <lineage>
        <taxon>Eukaryota</taxon>
        <taxon>Viridiplantae</taxon>
        <taxon>Streptophyta</taxon>
        <taxon>Embryophyta</taxon>
        <taxon>Tracheophyta</taxon>
        <taxon>Spermatophyta</taxon>
        <taxon>Magnoliopsida</taxon>
        <taxon>Liliopsida</taxon>
        <taxon>Zingiberales</taxon>
        <taxon>Musaceae</taxon>
        <taxon>Ensete</taxon>
    </lineage>
</organism>
<reference evidence="9 10" key="1">
    <citation type="journal article" date="2014" name="Agronomy (Basel)">
        <title>A Draft Genome Sequence for Ensete ventricosum, the Drought-Tolerant Tree Against Hunger.</title>
        <authorList>
            <person name="Harrison J."/>
            <person name="Moore K.A."/>
            <person name="Paszkiewicz K."/>
            <person name="Jones T."/>
            <person name="Grant M."/>
            <person name="Ambacheew D."/>
            <person name="Muzemil S."/>
            <person name="Studholme D.J."/>
        </authorList>
    </citation>
    <scope>NUCLEOTIDE SEQUENCE [LARGE SCALE GENOMIC DNA]</scope>
</reference>
<comment type="caution">
    <text evidence="9">The sequence shown here is derived from an EMBL/GenBank/DDBJ whole genome shotgun (WGS) entry which is preliminary data.</text>
</comment>
<keyword evidence="7" id="KW-1133">Transmembrane helix</keyword>
<gene>
    <name evidence="9" type="ORF">B296_00036231</name>
</gene>
<evidence type="ECO:0000256" key="2">
    <source>
        <dbReference type="ARBA" id="ARBA00007278"/>
    </source>
</evidence>
<protein>
    <recommendedName>
        <fullName evidence="8">Plectin/eS10 N-terminal domain-containing protein</fullName>
    </recommendedName>
</protein>
<accession>A0A426YHG1</accession>
<evidence type="ECO:0000313" key="9">
    <source>
        <dbReference type="EMBL" id="RRT51182.1"/>
    </source>
</evidence>
<evidence type="ECO:0000256" key="4">
    <source>
        <dbReference type="ARBA" id="ARBA00022980"/>
    </source>
</evidence>
<dbReference type="Pfam" id="PF03501">
    <property type="entry name" value="S10_plectin"/>
    <property type="match status" value="1"/>
</dbReference>
<sequence length="379" mass="42242">MVSDLCLDWVCWDVEGVLYAKKDYDLAKHPEIEVPNLQVIKLMLSFKSREYVRETFAWQHYYWYLTNDGIEYLRTYLNLPSEIVPATLKKSSRPPPRPFGSGPPGDRPRCNFFLQCERILLLFCGFMELVDSETKEWWLEVHLALKVTGRGLVIGMGTVEALEEALQVISVVTRVALLLSFSHHSGQKKAVVADMGSHEMDVKTTDSEVTSNATSSPARPVYYVQSPSRDSHDGEKTTTTTTTTTRSFNSSPALSPPRSHSSVGRHSRESSSSRFSGSLKPAGARKISPHDGGGRGSRRRGGKTWKDCAVIEEEGLLDGEEDDAGVPRRCYFLGFVLAFFVLFSFFALILWGASRNQRPRIIMKVTAAVSSSSSCLLSL</sequence>
<proteinExistence type="inferred from homology"/>
<dbReference type="GO" id="GO:0022627">
    <property type="term" value="C:cytosolic small ribosomal subunit"/>
    <property type="evidence" value="ECO:0007669"/>
    <property type="project" value="TreeGrafter"/>
</dbReference>
<dbReference type="AlphaFoldDB" id="A0A426YHG1"/>
<dbReference type="PANTHER" id="PTHR12146:SF0">
    <property type="entry name" value="RIBOSOMAL PROTEIN S10"/>
    <property type="match status" value="1"/>
</dbReference>
<dbReference type="Proteomes" id="UP000287651">
    <property type="component" value="Unassembled WGS sequence"/>
</dbReference>
<feature type="compositionally biased region" description="Polar residues" evidence="6">
    <location>
        <begin position="207"/>
        <end position="217"/>
    </location>
</feature>
<dbReference type="InterPro" id="IPR036388">
    <property type="entry name" value="WH-like_DNA-bd_sf"/>
</dbReference>
<evidence type="ECO:0000256" key="5">
    <source>
        <dbReference type="ARBA" id="ARBA00023274"/>
    </source>
</evidence>
<feature type="domain" description="Plectin/eS10 N-terminal" evidence="8">
    <location>
        <begin position="15"/>
        <end position="91"/>
    </location>
</feature>
<keyword evidence="7" id="KW-0472">Membrane</keyword>
<evidence type="ECO:0000256" key="3">
    <source>
        <dbReference type="ARBA" id="ARBA00022490"/>
    </source>
</evidence>
<keyword evidence="4" id="KW-0689">Ribosomal protein</keyword>
<evidence type="ECO:0000256" key="1">
    <source>
        <dbReference type="ARBA" id="ARBA00004496"/>
    </source>
</evidence>
<evidence type="ECO:0000256" key="7">
    <source>
        <dbReference type="SAM" id="Phobius"/>
    </source>
</evidence>
<dbReference type="InterPro" id="IPR037447">
    <property type="entry name" value="Ribosomal_eS10"/>
</dbReference>
<dbReference type="EMBL" id="AMZH03012359">
    <property type="protein sequence ID" value="RRT51182.1"/>
    <property type="molecule type" value="Genomic_DNA"/>
</dbReference>
<dbReference type="GO" id="GO:0003723">
    <property type="term" value="F:RNA binding"/>
    <property type="evidence" value="ECO:0007669"/>
    <property type="project" value="TreeGrafter"/>
</dbReference>
<evidence type="ECO:0000259" key="8">
    <source>
        <dbReference type="Pfam" id="PF03501"/>
    </source>
</evidence>
<dbReference type="Gene3D" id="1.10.10.10">
    <property type="entry name" value="Winged helix-like DNA-binding domain superfamily/Winged helix DNA-binding domain"/>
    <property type="match status" value="1"/>
</dbReference>
<keyword evidence="5" id="KW-0687">Ribonucleoprotein</keyword>